<dbReference type="GO" id="GO:0008233">
    <property type="term" value="F:peptidase activity"/>
    <property type="evidence" value="ECO:0007669"/>
    <property type="project" value="InterPro"/>
</dbReference>
<gene>
    <name evidence="2" type="ORF">MM415B01784_0011</name>
</gene>
<protein>
    <submittedName>
        <fullName evidence="2">Putative peptidase</fullName>
    </submittedName>
</protein>
<dbReference type="Gene3D" id="3.30.1380.10">
    <property type="match status" value="1"/>
</dbReference>
<accession>A0A6M3IHG7</accession>
<dbReference type="InterPro" id="IPR039561">
    <property type="entry name" value="Peptidase_M15C"/>
</dbReference>
<dbReference type="AlphaFoldDB" id="A0A6M3IHG7"/>
<evidence type="ECO:0000259" key="1">
    <source>
        <dbReference type="Pfam" id="PF13539"/>
    </source>
</evidence>
<dbReference type="InterPro" id="IPR009045">
    <property type="entry name" value="Zn_M74/Hedgehog-like"/>
</dbReference>
<sequence length="179" mass="20570">MRYIVSNDRINQVGSLQRYFDDIDRRLSLLEGQKLPSLEPSVPNGIDEIVKRFGDPNGNDFEFDNIFMLQLGFAMPLSWSPNTKVSRFRCHKDLQKKFHSIFKTINPNLIVNFGGCYNYRTKRGNAGELSTHSWGIAIDLNVHLPMPDEVVNAFKSEGFEWGGDWSKPDSMHFQYATGY</sequence>
<dbReference type="SUPFAM" id="SSF55166">
    <property type="entry name" value="Hedgehog/DD-peptidase"/>
    <property type="match status" value="1"/>
</dbReference>
<reference evidence="2" key="1">
    <citation type="submission" date="2020-03" db="EMBL/GenBank/DDBJ databases">
        <title>The deep terrestrial virosphere.</title>
        <authorList>
            <person name="Holmfeldt K."/>
            <person name="Nilsson E."/>
            <person name="Simone D."/>
            <person name="Lopez-Fernandez M."/>
            <person name="Wu X."/>
            <person name="de Brujin I."/>
            <person name="Lundin D."/>
            <person name="Andersson A."/>
            <person name="Bertilsson S."/>
            <person name="Dopson M."/>
        </authorList>
    </citation>
    <scope>NUCLEOTIDE SEQUENCE</scope>
    <source>
        <strain evidence="2">MM415B01784</strain>
    </source>
</reference>
<dbReference type="Pfam" id="PF13539">
    <property type="entry name" value="Peptidase_M15_4"/>
    <property type="match status" value="1"/>
</dbReference>
<organism evidence="2">
    <name type="scientific">viral metagenome</name>
    <dbReference type="NCBI Taxonomy" id="1070528"/>
    <lineage>
        <taxon>unclassified sequences</taxon>
        <taxon>metagenomes</taxon>
        <taxon>organismal metagenomes</taxon>
    </lineage>
</organism>
<name>A0A6M3IHG7_9ZZZZ</name>
<proteinExistence type="predicted"/>
<feature type="domain" description="Peptidase M15C" evidence="1">
    <location>
        <begin position="125"/>
        <end position="175"/>
    </location>
</feature>
<dbReference type="EMBL" id="MT141240">
    <property type="protein sequence ID" value="QJA56821.1"/>
    <property type="molecule type" value="Genomic_DNA"/>
</dbReference>
<evidence type="ECO:0000313" key="2">
    <source>
        <dbReference type="EMBL" id="QJA56821.1"/>
    </source>
</evidence>